<dbReference type="Proteomes" id="UP001174909">
    <property type="component" value="Unassembled WGS sequence"/>
</dbReference>
<evidence type="ECO:0000259" key="3">
    <source>
        <dbReference type="PROSITE" id="PS51444"/>
    </source>
</evidence>
<sequence>MPPPDPLHPSTVIPRTLKEGIIEKKGHSAAFLMWPERYLKVCEGELLYYKAEEREQALNIIPLKANITRVEKTGTRGFVVSLVHSKKSFSFRTRMSDSGKSEEVERDEWCKAILGGCRSRRKSDARLRRGTVTAKQYMEEVKIEKKLKKQTENLHAADKEEYPSEGGHYYSTDEMSIIQPTKDMLRRRSQTLTSANEPLGSTKSVRRGKSVTHDTMKRGSTFYTTSMDVTTPFVVPVMEMDPLVVTDRSPSQLLHSITKELESLAEVVLPTTTGKSRVDMIITRMGNIVAALKQWVRNNEELCEQEGGRASDSIQEPLSPSSIGSHESLPSVRVVDGSSDNCSIHSNDINSDEQERKKAISSAAPRTHLPLFGENIISVQEEDKDGRFCDKGITTNPKSSFGNEETAPSSPVSQTVLDSLSLPSSKAEQPILPPQPCCIPSTPLSPGIPRPPVHSEIPQPLLSPGVSLPPVPPPPPLPSLSEVPPPPLPPGVPPPPPVPGMNFPIWSERRPTRKMKRFHWNLIAPTAVQSSVWMDVATKEVAEDIDYAELEKVFSAETQEIKRPNIGKKEAVKSLLDNTRSRNIEIFLPRFPLGVQTLTMELEEQLNIINGATKLNLEHIVALKRFQPTQEDKEMYKKYTGEKAELPLADTFLLKLIEVPMLAMRLDLLFTIREFPVNMEEFKPTLDLAWKACHELDRSEEFLEVLGYVLAVGNYLNAGTPKGNAYGFQLKYLPKLIDFRGQEKTSLLDFLVVQIHRRRPDLLHMPSSLDSVVKASEISVTSILAEIEVMGNELKKIEHNGSQITQHPKMLKETGLRLKQEVETFLGEYCARLNVLDSRAQEMSNTYSKLLTKFGEKVGTDSEDFFATISQFLIQFNKVVQEKLSSVSRPSSAVLKYQSQDCNAQKKETSNKSKSLQKALTIDVIETDRVLGEGSATAQSRKNTITPRSTALKRKSKKLEPKADYLEKKSSDGKWAKRYFDLEQGKLHYFTSKGQGYRQTINIRGAPVRLLEIDRRVIELVSETRTYHLRAKTSASTEEWLKALQNHSQL</sequence>
<dbReference type="EMBL" id="CASHTH010001000">
    <property type="protein sequence ID" value="CAI8009985.1"/>
    <property type="molecule type" value="Genomic_DNA"/>
</dbReference>
<dbReference type="SUPFAM" id="SSF101447">
    <property type="entry name" value="Formin homology 2 domain (FH2 domain)"/>
    <property type="match status" value="1"/>
</dbReference>
<dbReference type="AlphaFoldDB" id="A0AA35WCV8"/>
<dbReference type="PROSITE" id="PS50003">
    <property type="entry name" value="PH_DOMAIN"/>
    <property type="match status" value="2"/>
</dbReference>
<dbReference type="InterPro" id="IPR015425">
    <property type="entry name" value="FH2_Formin"/>
</dbReference>
<dbReference type="InterPro" id="IPR042201">
    <property type="entry name" value="FH2_Formin_sf"/>
</dbReference>
<dbReference type="PANTHER" id="PTHR45725:SF10">
    <property type="entry name" value="FH2 DOMAIN-CONTAINING PROTEIN"/>
    <property type="match status" value="1"/>
</dbReference>
<dbReference type="Pfam" id="PF00169">
    <property type="entry name" value="PH"/>
    <property type="match status" value="2"/>
</dbReference>
<keyword evidence="5" id="KW-1185">Reference proteome</keyword>
<feature type="region of interest" description="Disordered" evidence="1">
    <location>
        <begin position="441"/>
        <end position="493"/>
    </location>
</feature>
<evidence type="ECO:0000259" key="2">
    <source>
        <dbReference type="PROSITE" id="PS50003"/>
    </source>
</evidence>
<dbReference type="InterPro" id="IPR001849">
    <property type="entry name" value="PH_domain"/>
</dbReference>
<gene>
    <name evidence="4" type="ORF">GBAR_LOCUS6648</name>
</gene>
<dbReference type="PANTHER" id="PTHR45725">
    <property type="entry name" value="FORMIN HOMOLOGY 2 FAMILY MEMBER"/>
    <property type="match status" value="1"/>
</dbReference>
<dbReference type="PROSITE" id="PS51444">
    <property type="entry name" value="FH2"/>
    <property type="match status" value="1"/>
</dbReference>
<feature type="compositionally biased region" description="Pro residues" evidence="1">
    <location>
        <begin position="467"/>
        <end position="493"/>
    </location>
</feature>
<dbReference type="Gene3D" id="2.30.29.30">
    <property type="entry name" value="Pleckstrin-homology domain (PH domain)/Phosphotyrosine-binding domain (PTB)"/>
    <property type="match status" value="2"/>
</dbReference>
<feature type="domain" description="PH" evidence="2">
    <location>
        <begin position="959"/>
        <end position="1049"/>
    </location>
</feature>
<feature type="compositionally biased region" description="Polar residues" evidence="1">
    <location>
        <begin position="393"/>
        <end position="420"/>
    </location>
</feature>
<feature type="region of interest" description="Disordered" evidence="1">
    <location>
        <begin position="933"/>
        <end position="957"/>
    </location>
</feature>
<name>A0AA35WCV8_GEOBA</name>
<organism evidence="4 5">
    <name type="scientific">Geodia barretti</name>
    <name type="common">Barrett's horny sponge</name>
    <dbReference type="NCBI Taxonomy" id="519541"/>
    <lineage>
        <taxon>Eukaryota</taxon>
        <taxon>Metazoa</taxon>
        <taxon>Porifera</taxon>
        <taxon>Demospongiae</taxon>
        <taxon>Heteroscleromorpha</taxon>
        <taxon>Tetractinellida</taxon>
        <taxon>Astrophorina</taxon>
        <taxon>Geodiidae</taxon>
        <taxon>Geodia</taxon>
    </lineage>
</organism>
<dbReference type="InterPro" id="IPR051425">
    <property type="entry name" value="Formin_Homology"/>
</dbReference>
<evidence type="ECO:0000313" key="4">
    <source>
        <dbReference type="EMBL" id="CAI8009985.1"/>
    </source>
</evidence>
<dbReference type="InterPro" id="IPR011993">
    <property type="entry name" value="PH-like_dom_sf"/>
</dbReference>
<feature type="domain" description="FH2" evidence="3">
    <location>
        <begin position="505"/>
        <end position="902"/>
    </location>
</feature>
<dbReference type="SMART" id="SM00233">
    <property type="entry name" value="PH"/>
    <property type="match status" value="2"/>
</dbReference>
<feature type="region of interest" description="Disordered" evidence="1">
    <location>
        <begin position="303"/>
        <end position="364"/>
    </location>
</feature>
<accession>A0AA35WCV8</accession>
<evidence type="ECO:0000313" key="5">
    <source>
        <dbReference type="Proteomes" id="UP001174909"/>
    </source>
</evidence>
<comment type="caution">
    <text evidence="4">The sequence shown here is derived from an EMBL/GenBank/DDBJ whole genome shotgun (WGS) entry which is preliminary data.</text>
</comment>
<dbReference type="SUPFAM" id="SSF50729">
    <property type="entry name" value="PH domain-like"/>
    <property type="match status" value="2"/>
</dbReference>
<feature type="region of interest" description="Disordered" evidence="1">
    <location>
        <begin position="387"/>
        <end position="420"/>
    </location>
</feature>
<evidence type="ECO:0000256" key="1">
    <source>
        <dbReference type="SAM" id="MobiDB-lite"/>
    </source>
</evidence>
<feature type="domain" description="PH" evidence="2">
    <location>
        <begin position="15"/>
        <end position="118"/>
    </location>
</feature>
<dbReference type="Gene3D" id="1.20.58.2220">
    <property type="entry name" value="Formin, FH2 domain"/>
    <property type="match status" value="1"/>
</dbReference>
<feature type="compositionally biased region" description="Polar residues" evidence="1">
    <location>
        <begin position="338"/>
        <end position="349"/>
    </location>
</feature>
<dbReference type="Pfam" id="PF02181">
    <property type="entry name" value="FH2"/>
    <property type="match status" value="1"/>
</dbReference>
<proteinExistence type="predicted"/>
<dbReference type="SMART" id="SM00498">
    <property type="entry name" value="FH2"/>
    <property type="match status" value="1"/>
</dbReference>
<feature type="compositionally biased region" description="Polar residues" evidence="1">
    <location>
        <begin position="312"/>
        <end position="325"/>
    </location>
</feature>
<feature type="compositionally biased region" description="Polar residues" evidence="1">
    <location>
        <begin position="936"/>
        <end position="949"/>
    </location>
</feature>
<protein>
    <submittedName>
        <fullName evidence="4">Formin-F</fullName>
    </submittedName>
</protein>
<reference evidence="4" key="1">
    <citation type="submission" date="2023-03" db="EMBL/GenBank/DDBJ databases">
        <authorList>
            <person name="Steffen K."/>
            <person name="Cardenas P."/>
        </authorList>
    </citation>
    <scope>NUCLEOTIDE SEQUENCE</scope>
</reference>